<evidence type="ECO:0000313" key="5">
    <source>
        <dbReference type="Proteomes" id="UP000053528"/>
    </source>
</evidence>
<dbReference type="AlphaFoldDB" id="A0A096AI47"/>
<dbReference type="PANTHER" id="PTHR10509">
    <property type="entry name" value="O-METHYLTRANSFERASE-RELATED"/>
    <property type="match status" value="1"/>
</dbReference>
<dbReference type="EMBL" id="JRNH01000012">
    <property type="protein sequence ID" value="KGF20659.1"/>
    <property type="molecule type" value="Genomic_DNA"/>
</dbReference>
<dbReference type="Proteomes" id="UP000053528">
    <property type="component" value="Unassembled WGS sequence"/>
</dbReference>
<dbReference type="InterPro" id="IPR002935">
    <property type="entry name" value="SAM_O-MeTrfase"/>
</dbReference>
<evidence type="ECO:0000313" key="4">
    <source>
        <dbReference type="EMBL" id="KGF20659.1"/>
    </source>
</evidence>
<comment type="caution">
    <text evidence="4">The sequence shown here is derived from an EMBL/GenBank/DDBJ whole genome shotgun (WGS) entry which is preliminary data.</text>
</comment>
<dbReference type="InterPro" id="IPR029063">
    <property type="entry name" value="SAM-dependent_MTases_sf"/>
</dbReference>
<evidence type="ECO:0000256" key="3">
    <source>
        <dbReference type="ARBA" id="ARBA00022691"/>
    </source>
</evidence>
<dbReference type="PROSITE" id="PS51682">
    <property type="entry name" value="SAM_OMT_I"/>
    <property type="match status" value="1"/>
</dbReference>
<dbReference type="RefSeq" id="WP_035755433.1">
    <property type="nucleotide sequence ID" value="NZ_JRNH01000012.1"/>
</dbReference>
<dbReference type="GO" id="GO:0008171">
    <property type="term" value="F:O-methyltransferase activity"/>
    <property type="evidence" value="ECO:0007669"/>
    <property type="project" value="InterPro"/>
</dbReference>
<dbReference type="CDD" id="cd02440">
    <property type="entry name" value="AdoMet_MTases"/>
    <property type="match status" value="1"/>
</dbReference>
<dbReference type="GO" id="GO:0032259">
    <property type="term" value="P:methylation"/>
    <property type="evidence" value="ECO:0007669"/>
    <property type="project" value="UniProtKB-KW"/>
</dbReference>
<keyword evidence="3" id="KW-0949">S-adenosyl-L-methionine</keyword>
<accession>A0A096AI47</accession>
<dbReference type="InterPro" id="IPR050362">
    <property type="entry name" value="Cation-dep_OMT"/>
</dbReference>
<organism evidence="4 5">
    <name type="scientific">Pseudoglutamicibacter albus DNF00011</name>
    <dbReference type="NCBI Taxonomy" id="1401063"/>
    <lineage>
        <taxon>Bacteria</taxon>
        <taxon>Bacillati</taxon>
        <taxon>Actinomycetota</taxon>
        <taxon>Actinomycetes</taxon>
        <taxon>Micrococcales</taxon>
        <taxon>Micrococcaceae</taxon>
        <taxon>Pseudoglutamicibacter</taxon>
    </lineage>
</organism>
<dbReference type="SUPFAM" id="SSF53335">
    <property type="entry name" value="S-adenosyl-L-methionine-dependent methyltransferases"/>
    <property type="match status" value="1"/>
</dbReference>
<protein>
    <submittedName>
        <fullName evidence="4">Methyltransferase</fullName>
    </submittedName>
</protein>
<evidence type="ECO:0000256" key="1">
    <source>
        <dbReference type="ARBA" id="ARBA00022603"/>
    </source>
</evidence>
<gene>
    <name evidence="4" type="ORF">HMPREF2128_04310</name>
</gene>
<dbReference type="PANTHER" id="PTHR10509:SF85">
    <property type="entry name" value="O-METHYLTRANSFERASE RV1220C-RELATED"/>
    <property type="match status" value="1"/>
</dbReference>
<reference evidence="4 5" key="1">
    <citation type="submission" date="2014-07" db="EMBL/GenBank/DDBJ databases">
        <authorList>
            <person name="McCorrison J."/>
            <person name="Sanka R."/>
            <person name="Torralba M."/>
            <person name="Gillis M."/>
            <person name="Haft D.H."/>
            <person name="Methe B."/>
            <person name="Sutton G."/>
            <person name="Nelson K.E."/>
        </authorList>
    </citation>
    <scope>NUCLEOTIDE SEQUENCE [LARGE SCALE GENOMIC DNA]</scope>
    <source>
        <strain evidence="4 5">DNF00011</strain>
    </source>
</reference>
<name>A0A096AI47_9MICC</name>
<sequence>MSVSKHSSWSYTEALPLEDAALTAARARGLELGVESVTPAVAQLITVLSASAAVEAAVEVGTGVGISSLAILRGMAPSGVLTTIDKDYDHLEAARYAFKEENIPSRRVRTINGRSQEVLPRLADSSYQLVLLDGDPNRVAKEAVEALRLLEPGGLLIINDALDSDRVLAPAVRKPSTIAARKAQRWLRDHEDVFSVTIPSGSGVLLAVKQR</sequence>
<proteinExistence type="predicted"/>
<keyword evidence="1 4" id="KW-0489">Methyltransferase</keyword>
<dbReference type="GO" id="GO:0008757">
    <property type="term" value="F:S-adenosylmethionine-dependent methyltransferase activity"/>
    <property type="evidence" value="ECO:0007669"/>
    <property type="project" value="TreeGrafter"/>
</dbReference>
<dbReference type="Pfam" id="PF13578">
    <property type="entry name" value="Methyltransf_24"/>
    <property type="match status" value="1"/>
</dbReference>
<evidence type="ECO:0000256" key="2">
    <source>
        <dbReference type="ARBA" id="ARBA00022679"/>
    </source>
</evidence>
<dbReference type="Gene3D" id="3.40.50.150">
    <property type="entry name" value="Vaccinia Virus protein VP39"/>
    <property type="match status" value="1"/>
</dbReference>
<keyword evidence="2 4" id="KW-0808">Transferase</keyword>